<dbReference type="Pfam" id="PF02493">
    <property type="entry name" value="MORN"/>
    <property type="match status" value="1"/>
</dbReference>
<feature type="signal peptide" evidence="2">
    <location>
        <begin position="1"/>
        <end position="18"/>
    </location>
</feature>
<dbReference type="STRING" id="1705394.SP60_02715"/>
<evidence type="ECO:0000313" key="4">
    <source>
        <dbReference type="Proteomes" id="UP000058020"/>
    </source>
</evidence>
<dbReference type="PANTHER" id="PTHR46820">
    <property type="entry name" value="HISTONE-LYSINE N-METHYLTRANSFERASE SETD7"/>
    <property type="match status" value="1"/>
</dbReference>
<evidence type="ECO:0008006" key="5">
    <source>
        <dbReference type="Google" id="ProtNLM"/>
    </source>
</evidence>
<dbReference type="GO" id="GO:0005694">
    <property type="term" value="C:chromosome"/>
    <property type="evidence" value="ECO:0007669"/>
    <property type="project" value="TreeGrafter"/>
</dbReference>
<dbReference type="AlphaFoldDB" id="A0A0M4NW08"/>
<keyword evidence="2" id="KW-0732">Signal</keyword>
<dbReference type="SUPFAM" id="SSF82185">
    <property type="entry name" value="Histone H3 K4-specific methyltransferase SET7/9 N-terminal domain"/>
    <property type="match status" value="1"/>
</dbReference>
<dbReference type="Pfam" id="PF07661">
    <property type="entry name" value="MORN_2"/>
    <property type="match status" value="3"/>
</dbReference>
<proteinExistence type="predicted"/>
<sequence length="214" mass="24318">MIKYVLLLFILTLNVAQANVQATYRNGLLINPSTNQPYTGNLETINNDWGKDSIEFSQEYVNGAMHGADKVFYKSGKLKTIGYFENGLLEGTTKIYFEDGSLMGSVDFKKHQKHGRGVRFYPNGVKQLERFFVNDKLEGVSKTWYDSGVLMLEENYKNGMLHGTLKNYYEDGGIFEEVKYNFGTPKTMIIYHEDGSIADKKGFLNKKIIDSIIG</sequence>
<dbReference type="KEGG" id="tho:SP60_02715"/>
<evidence type="ECO:0000256" key="2">
    <source>
        <dbReference type="SAM" id="SignalP"/>
    </source>
</evidence>
<gene>
    <name evidence="3" type="ORF">SP60_02715</name>
</gene>
<dbReference type="GO" id="GO:0070828">
    <property type="term" value="P:heterochromatin organization"/>
    <property type="evidence" value="ECO:0007669"/>
    <property type="project" value="TreeGrafter"/>
</dbReference>
<dbReference type="RefSeq" id="WP_053951181.1">
    <property type="nucleotide sequence ID" value="NZ_CP010552.1"/>
</dbReference>
<feature type="chain" id="PRO_5005799169" description="Toxin-antitoxin system YwqK family antitoxin" evidence="2">
    <location>
        <begin position="19"/>
        <end position="214"/>
    </location>
</feature>
<organism evidence="3 4">
    <name type="scientific">Candidatus Thioglobus autotrophicus</name>
    <dbReference type="NCBI Taxonomy" id="1705394"/>
    <lineage>
        <taxon>Bacteria</taxon>
        <taxon>Pseudomonadati</taxon>
        <taxon>Pseudomonadota</taxon>
        <taxon>Gammaproteobacteria</taxon>
        <taxon>Candidatus Pseudothioglobaceae</taxon>
        <taxon>Candidatus Thioglobus</taxon>
    </lineage>
</organism>
<evidence type="ECO:0000313" key="3">
    <source>
        <dbReference type="EMBL" id="ALE52243.1"/>
    </source>
</evidence>
<accession>A0A0M4NW08</accession>
<protein>
    <recommendedName>
        <fullName evidence="5">Toxin-antitoxin system YwqK family antitoxin</fullName>
    </recommendedName>
</protein>
<dbReference type="GO" id="GO:0003682">
    <property type="term" value="F:chromatin binding"/>
    <property type="evidence" value="ECO:0007669"/>
    <property type="project" value="TreeGrafter"/>
</dbReference>
<dbReference type="InterPro" id="IPR003409">
    <property type="entry name" value="MORN"/>
</dbReference>
<keyword evidence="4" id="KW-1185">Reference proteome</keyword>
<dbReference type="PANTHER" id="PTHR46820:SF1">
    <property type="entry name" value="HISTONE-LYSINE N-METHYLTRANSFERASE SETD7"/>
    <property type="match status" value="1"/>
</dbReference>
<name>A0A0M4NW08_9GAMM</name>
<dbReference type="Proteomes" id="UP000058020">
    <property type="component" value="Chromosome"/>
</dbReference>
<keyword evidence="1" id="KW-0677">Repeat</keyword>
<dbReference type="Gene3D" id="2.20.110.10">
    <property type="entry name" value="Histone H3 K4-specific methyltransferase SET7/9 N-terminal domain"/>
    <property type="match status" value="2"/>
</dbReference>
<evidence type="ECO:0000256" key="1">
    <source>
        <dbReference type="ARBA" id="ARBA00022737"/>
    </source>
</evidence>
<dbReference type="EMBL" id="CP010552">
    <property type="protein sequence ID" value="ALE52243.1"/>
    <property type="molecule type" value="Genomic_DNA"/>
</dbReference>
<dbReference type="OrthoDB" id="6588791at2"/>
<dbReference type="InterPro" id="IPR011652">
    <property type="entry name" value="MORN_2"/>
</dbReference>
<reference evidence="3 4" key="1">
    <citation type="journal article" date="2015" name="Genome Announc.">
        <title>Genome Sequence of 'Candidatus Thioglobus autotrophica' Strain EF1, a Chemoautotroph from the SUP05 Clade of Marine Gammaproteobacteria.</title>
        <authorList>
            <person name="Shah V."/>
            <person name="Morris R.M."/>
        </authorList>
    </citation>
    <scope>NUCLEOTIDE SEQUENCE [LARGE SCALE GENOMIC DNA]</scope>
    <source>
        <strain evidence="3 4">EF1</strain>
    </source>
</reference>